<evidence type="ECO:0000259" key="21">
    <source>
        <dbReference type="Pfam" id="PF04389"/>
    </source>
</evidence>
<evidence type="ECO:0000256" key="16">
    <source>
        <dbReference type="ARBA" id="ARBA00023145"/>
    </source>
</evidence>
<dbReference type="GO" id="GO:0006508">
    <property type="term" value="P:proteolysis"/>
    <property type="evidence" value="ECO:0007669"/>
    <property type="project" value="UniProtKB-KW"/>
</dbReference>
<evidence type="ECO:0000256" key="17">
    <source>
        <dbReference type="ARBA" id="ARBA00023180"/>
    </source>
</evidence>
<dbReference type="Gene3D" id="3.40.630.10">
    <property type="entry name" value="Zn peptidases"/>
    <property type="match status" value="1"/>
</dbReference>
<keyword evidence="8" id="KW-0645">Protease</keyword>
<accession>A0A979G8V8</accession>
<evidence type="ECO:0000256" key="14">
    <source>
        <dbReference type="ARBA" id="ARBA00023034"/>
    </source>
</evidence>
<evidence type="ECO:0000256" key="3">
    <source>
        <dbReference type="ARBA" id="ARBA00004555"/>
    </source>
</evidence>
<keyword evidence="9" id="KW-0479">Metal-binding</keyword>
<dbReference type="Pfam" id="PF01042">
    <property type="entry name" value="Ribonuc_L-PSP"/>
    <property type="match status" value="1"/>
</dbReference>
<keyword evidence="7" id="KW-0121">Carboxypeptidase</keyword>
<evidence type="ECO:0000256" key="15">
    <source>
        <dbReference type="ARBA" id="ARBA00023049"/>
    </source>
</evidence>
<dbReference type="OrthoDB" id="9769665at2"/>
<dbReference type="GO" id="GO:0070573">
    <property type="term" value="F:metallodipeptidase activity"/>
    <property type="evidence" value="ECO:0007669"/>
    <property type="project" value="InterPro"/>
</dbReference>
<dbReference type="GO" id="GO:0005764">
    <property type="term" value="C:lysosome"/>
    <property type="evidence" value="ECO:0007669"/>
    <property type="project" value="UniProtKB-SubCell"/>
</dbReference>
<dbReference type="PANTHER" id="PTHR12053">
    <property type="entry name" value="PROTEASE FAMILY M28 PLASMA GLUTAMATE CARBOXYPEPTIDASE-RELATED"/>
    <property type="match status" value="1"/>
</dbReference>
<dbReference type="EMBL" id="CP001699">
    <property type="protein sequence ID" value="ACU63089.1"/>
    <property type="molecule type" value="Genomic_DNA"/>
</dbReference>
<dbReference type="KEGG" id="cpi:Cpin_5666"/>
<reference evidence="22 23" key="2">
    <citation type="journal article" date="2010" name="Stand. Genomic Sci.">
        <title>Complete genome sequence of Chitinophaga pinensis type strain (UQM 2034).</title>
        <authorList>
            <person name="Glavina Del Rio T."/>
            <person name="Abt B."/>
            <person name="Spring S."/>
            <person name="Lapidus A."/>
            <person name="Nolan M."/>
            <person name="Tice H."/>
            <person name="Copeland A."/>
            <person name="Cheng J.F."/>
            <person name="Chen F."/>
            <person name="Bruce D."/>
            <person name="Goodwin L."/>
            <person name="Pitluck S."/>
            <person name="Ivanova N."/>
            <person name="Mavromatis K."/>
            <person name="Mikhailova N."/>
            <person name="Pati A."/>
            <person name="Chen A."/>
            <person name="Palaniappan K."/>
            <person name="Land M."/>
            <person name="Hauser L."/>
            <person name="Chang Y.J."/>
            <person name="Jeffries C.D."/>
            <person name="Chain P."/>
            <person name="Saunders E."/>
            <person name="Detter J.C."/>
            <person name="Brettin T."/>
            <person name="Rohde M."/>
            <person name="Goker M."/>
            <person name="Bristow J."/>
            <person name="Eisen J.A."/>
            <person name="Markowitz V."/>
            <person name="Hugenholtz P."/>
            <person name="Kyrpides N.C."/>
            <person name="Klenk H.P."/>
            <person name="Lucas S."/>
        </authorList>
    </citation>
    <scope>NUCLEOTIDE SEQUENCE [LARGE SCALE GENOMIC DNA]</scope>
    <source>
        <strain evidence="23">ATCC 43595 / DSM 2588 / LMG 13176 / NBRC 15968 / NCIMB 11800 / UQM 2034</strain>
    </source>
</reference>
<keyword evidence="14" id="KW-0333">Golgi apparatus</keyword>
<sequence length="580" mass="63081">MAADNKQIAQVSKNGIISLLLLLLGYGVMAQSAPTDDSMLLRRIYDESLLHSEAYHNLQELTTTIGERLTGTPQATQTIEWGRTLLKKAGADSVYLQKVWVPRWNRGKIASASVPYKDNTMQLNICALGGSIGTNGRLTAPVIEIRSWRQLDSLPAKDVRGKIVFFNRPMDPRIIEPFTAYLEAVDQRNTGAVAAARKGAIATIVRSLTLSKDDLPHTGAVSYDSSVAMIPAAAVSTNGADWLSKALIQKPELRLSLELDCQRLTDVASANVIAEIKGTVAPNEVVTIGAHIDSWDLSESASDDGAGLVQVIDALRILRTVLPHPARTIRIILYINEENGNRGGLQYAAWARQSREQHLAVFETDAGGFFPHGFRIDAAPEIMAIFKNRSTLFRPYKADGLTPQHRGVDIGPMKGIAKAVISLDCDDQRLFDIHHSAADTFDKVSKRELELGAAALAGMAALTSEHGLDVPAPFSNIRSARQTFFVAGQIGINEGRGKKTSFKEETTQALTNVQQALASAGLTLGDVVNVTVYLREIKQLNDFNEVYRTFFSAPYPARTLVQVDKLVKDAAVEISVVAGN</sequence>
<keyword evidence="13" id="KW-0862">Zinc</keyword>
<keyword evidence="17" id="KW-0325">Glycoprotein</keyword>
<name>A0A979G8V8_CHIPD</name>
<dbReference type="InterPro" id="IPR035959">
    <property type="entry name" value="RutC-like_sf"/>
</dbReference>
<evidence type="ECO:0000256" key="1">
    <source>
        <dbReference type="ARBA" id="ARBA00004240"/>
    </source>
</evidence>
<dbReference type="CDD" id="cd00448">
    <property type="entry name" value="YjgF_YER057c_UK114_family"/>
    <property type="match status" value="1"/>
</dbReference>
<dbReference type="Gene3D" id="3.50.30.30">
    <property type="match status" value="1"/>
</dbReference>
<evidence type="ECO:0000256" key="4">
    <source>
        <dbReference type="ARBA" id="ARBA00004613"/>
    </source>
</evidence>
<comment type="subunit">
    <text evidence="19">Homodimer. The monomeric form is inactive while the homodimer is active.</text>
</comment>
<reference evidence="23" key="1">
    <citation type="submission" date="2009-08" db="EMBL/GenBank/DDBJ databases">
        <title>The complete genome of Chitinophaga pinensis DSM 2588.</title>
        <authorList>
            <consortium name="US DOE Joint Genome Institute (JGI-PGF)"/>
            <person name="Lucas S."/>
            <person name="Copeland A."/>
            <person name="Lapidus A."/>
            <person name="Glavina del Rio T."/>
            <person name="Dalin E."/>
            <person name="Tice H."/>
            <person name="Bruce D."/>
            <person name="Goodwin L."/>
            <person name="Pitluck S."/>
            <person name="Kyrpides N."/>
            <person name="Mavromatis K."/>
            <person name="Ivanova N."/>
            <person name="Mikhailova N."/>
            <person name="Sims D."/>
            <person name="Meinche L."/>
            <person name="Brettin T."/>
            <person name="Detter J.C."/>
            <person name="Han C."/>
            <person name="Larimer F."/>
            <person name="Land M."/>
            <person name="Hauser L."/>
            <person name="Markowitz V."/>
            <person name="Cheng J.-F."/>
            <person name="Hugenholtz P."/>
            <person name="Woyke T."/>
            <person name="Wu D."/>
            <person name="Spring S."/>
            <person name="Klenk H.-P."/>
            <person name="Eisen J.A."/>
        </authorList>
    </citation>
    <scope>NUCLEOTIDE SEQUENCE [LARGE SCALE GENOMIC DNA]</scope>
    <source>
        <strain evidence="23">ATCC 43595 / DSM 2588 / LMG 13176 / NBRC 15968 / NCIMB 11800 / UQM 2034</strain>
    </source>
</reference>
<organism evidence="22 23">
    <name type="scientific">Chitinophaga pinensis (strain ATCC 43595 / DSM 2588 / LMG 13176 / NBRC 15968 / NCIMB 11800 / UQM 2034)</name>
    <dbReference type="NCBI Taxonomy" id="485918"/>
    <lineage>
        <taxon>Bacteria</taxon>
        <taxon>Pseudomonadati</taxon>
        <taxon>Bacteroidota</taxon>
        <taxon>Chitinophagia</taxon>
        <taxon>Chitinophagales</taxon>
        <taxon>Chitinophagaceae</taxon>
        <taxon>Chitinophaga</taxon>
    </lineage>
</organism>
<evidence type="ECO:0000256" key="19">
    <source>
        <dbReference type="ARBA" id="ARBA00025833"/>
    </source>
</evidence>
<comment type="subcellular location">
    <subcellularLocation>
        <location evidence="1">Endoplasmic reticulum</location>
    </subcellularLocation>
    <subcellularLocation>
        <location evidence="3">Golgi apparatus</location>
    </subcellularLocation>
    <subcellularLocation>
        <location evidence="2">Lysosome</location>
    </subcellularLocation>
    <subcellularLocation>
        <location evidence="4">Secreted</location>
    </subcellularLocation>
</comment>
<evidence type="ECO:0000256" key="11">
    <source>
        <dbReference type="ARBA" id="ARBA00022801"/>
    </source>
</evidence>
<dbReference type="GO" id="GO:0046872">
    <property type="term" value="F:metal ion binding"/>
    <property type="evidence" value="ECO:0007669"/>
    <property type="project" value="UniProtKB-KW"/>
</dbReference>
<keyword evidence="16" id="KW-0865">Zymogen</keyword>
<feature type="domain" description="Peptidase M28" evidence="21">
    <location>
        <begin position="271"/>
        <end position="449"/>
    </location>
</feature>
<evidence type="ECO:0000256" key="12">
    <source>
        <dbReference type="ARBA" id="ARBA00022824"/>
    </source>
</evidence>
<evidence type="ECO:0000256" key="20">
    <source>
        <dbReference type="ARBA" id="ARBA00033328"/>
    </source>
</evidence>
<dbReference type="InterPro" id="IPR039866">
    <property type="entry name" value="CPQ"/>
</dbReference>
<keyword evidence="12" id="KW-0256">Endoplasmic reticulum</keyword>
<dbReference type="SUPFAM" id="SSF53187">
    <property type="entry name" value="Zn-dependent exopeptidases"/>
    <property type="match status" value="1"/>
</dbReference>
<evidence type="ECO:0000256" key="5">
    <source>
        <dbReference type="ARBA" id="ARBA00014116"/>
    </source>
</evidence>
<dbReference type="SUPFAM" id="SSF55298">
    <property type="entry name" value="YjgF-like"/>
    <property type="match status" value="1"/>
</dbReference>
<dbReference type="Gene3D" id="3.30.1330.40">
    <property type="entry name" value="RutC-like"/>
    <property type="match status" value="1"/>
</dbReference>
<evidence type="ECO:0000256" key="9">
    <source>
        <dbReference type="ARBA" id="ARBA00022723"/>
    </source>
</evidence>
<dbReference type="InterPro" id="IPR007484">
    <property type="entry name" value="Peptidase_M28"/>
</dbReference>
<gene>
    <name evidence="22" type="ordered locus">Cpin_5666</name>
</gene>
<keyword evidence="10" id="KW-0732">Signal</keyword>
<dbReference type="InterPro" id="IPR006175">
    <property type="entry name" value="YjgF/YER057c/UK114"/>
</dbReference>
<protein>
    <recommendedName>
        <fullName evidence="5">Carboxypeptidase Q</fullName>
    </recommendedName>
    <alternativeName>
        <fullName evidence="20">Plasma glutamate carboxypeptidase</fullName>
    </alternativeName>
</protein>
<dbReference type="RefSeq" id="WP_012793256.1">
    <property type="nucleotide sequence ID" value="NC_013132.1"/>
</dbReference>
<evidence type="ECO:0000256" key="18">
    <source>
        <dbReference type="ARBA" id="ARBA00023228"/>
    </source>
</evidence>
<proteinExistence type="predicted"/>
<keyword evidence="6" id="KW-0964">Secreted</keyword>
<dbReference type="PANTHER" id="PTHR12053:SF3">
    <property type="entry name" value="CARBOXYPEPTIDASE Q"/>
    <property type="match status" value="1"/>
</dbReference>
<keyword evidence="18" id="KW-0458">Lysosome</keyword>
<evidence type="ECO:0000256" key="7">
    <source>
        <dbReference type="ARBA" id="ARBA00022645"/>
    </source>
</evidence>
<evidence type="ECO:0000313" key="22">
    <source>
        <dbReference type="EMBL" id="ACU63089.1"/>
    </source>
</evidence>
<evidence type="ECO:0000256" key="8">
    <source>
        <dbReference type="ARBA" id="ARBA00022670"/>
    </source>
</evidence>
<dbReference type="GO" id="GO:0005576">
    <property type="term" value="C:extracellular region"/>
    <property type="evidence" value="ECO:0007669"/>
    <property type="project" value="UniProtKB-SubCell"/>
</dbReference>
<evidence type="ECO:0000256" key="13">
    <source>
        <dbReference type="ARBA" id="ARBA00022833"/>
    </source>
</evidence>
<evidence type="ECO:0000256" key="10">
    <source>
        <dbReference type="ARBA" id="ARBA00022729"/>
    </source>
</evidence>
<keyword evidence="11" id="KW-0378">Hydrolase</keyword>
<dbReference type="GO" id="GO:0004180">
    <property type="term" value="F:carboxypeptidase activity"/>
    <property type="evidence" value="ECO:0007669"/>
    <property type="project" value="UniProtKB-KW"/>
</dbReference>
<keyword evidence="15" id="KW-0482">Metalloprotease</keyword>
<evidence type="ECO:0000313" key="23">
    <source>
        <dbReference type="Proteomes" id="UP000002215"/>
    </source>
</evidence>
<dbReference type="Pfam" id="PF04389">
    <property type="entry name" value="Peptidase_M28"/>
    <property type="match status" value="1"/>
</dbReference>
<evidence type="ECO:0000256" key="6">
    <source>
        <dbReference type="ARBA" id="ARBA00022525"/>
    </source>
</evidence>
<dbReference type="Proteomes" id="UP000002215">
    <property type="component" value="Chromosome"/>
</dbReference>
<evidence type="ECO:0000256" key="2">
    <source>
        <dbReference type="ARBA" id="ARBA00004371"/>
    </source>
</evidence>
<dbReference type="AlphaFoldDB" id="A0A979G8V8"/>